<dbReference type="SMART" id="SM00825">
    <property type="entry name" value="PKS_KS"/>
    <property type="match status" value="1"/>
</dbReference>
<dbReference type="Gene3D" id="3.40.366.10">
    <property type="entry name" value="Malonyl-Coenzyme A Acyl Carrier Protein, domain 2"/>
    <property type="match status" value="1"/>
</dbReference>
<evidence type="ECO:0000259" key="5">
    <source>
        <dbReference type="PROSITE" id="PS52004"/>
    </source>
</evidence>
<keyword evidence="3" id="KW-0808">Transferase</keyword>
<keyword evidence="7" id="KW-1185">Reference proteome</keyword>
<dbReference type="InterPro" id="IPR014031">
    <property type="entry name" value="Ketoacyl_synth_C"/>
</dbReference>
<dbReference type="Gene3D" id="3.30.70.3290">
    <property type="match status" value="1"/>
</dbReference>
<evidence type="ECO:0000256" key="1">
    <source>
        <dbReference type="ARBA" id="ARBA00022450"/>
    </source>
</evidence>
<dbReference type="PANTHER" id="PTHR43775:SF37">
    <property type="entry name" value="SI:DKEY-61P9.11"/>
    <property type="match status" value="1"/>
</dbReference>
<dbReference type="GO" id="GO:0004315">
    <property type="term" value="F:3-oxoacyl-[acyl-carrier-protein] synthase activity"/>
    <property type="evidence" value="ECO:0007669"/>
    <property type="project" value="InterPro"/>
</dbReference>
<dbReference type="GO" id="GO:0004312">
    <property type="term" value="F:fatty acid synthase activity"/>
    <property type="evidence" value="ECO:0007669"/>
    <property type="project" value="TreeGrafter"/>
</dbReference>
<accession>A0A931C4D5</accession>
<dbReference type="Pfam" id="PF16197">
    <property type="entry name" value="KAsynt_C_assoc"/>
    <property type="match status" value="1"/>
</dbReference>
<sequence length="987" mass="103245">MYEPVAIIGFGLRLPGASSGTEFWNNLVAGRESLTRFTAAELTAAGADPRSVEDDSYVPVRGVVPFVADLDIGFFGLAPLEARITDPQHRVFLECAYEALETAGYAGETPYRIGVFAGAGVDTYLPRHVAPHPEVIRSAGQMAMNIAHEKDYLATRVAYRLGLTGPALSVQTACSTSLAAVHLAARALGNAEADIMLAGGVTIDLPQAAGYFYRPHDILSPDGHCRTFDARACGTVPGNGAAVVVLKRLEDALRDDDVVYAVLAGSAVNNDGPRKAGYTTPSVPGQTDVIRAALDAARLSPGAVQYIETHGTATEVGDTTEVESLREVFGEAPGSRVLGALKPNIGHVDTAAGAAGLIKAALALHHGHLPPTINFSTPNPALKLEDGRFEVLASGRRWDAADGQRVCGVSSFGIGGTNAHVVLVEAPARRPRLRTSADPAIVPISARTATATSAVAVRLLGMAAAGDSRPAPGGPATLADIAFTLQRGRPAWEHRAASVIGDLTELSATDFGLPVRTRPDTAPVFLFSGTSRRSAGAAAGLADRFPVFDEAVRECDAALRPALGVDFVNLVRHGGEPASFPQAQALIFTLQCAMARLLDSFGIEPANVLGHSLGEYAAAWYAGGISLADAARLVVARSEIGGRVPDGMLAAFAAPDVVTPLLTADLSIAAVNGPSSLAVSGPPTSLAALAQRLQTAGHKAHLLAHIEGAFHSPRVDPVLDQFRAHTDEVAHHPLRVPMISTVTGGTIPAGARLDGGYWVRHLRQPVRFQQAGTRLIEETGAALVPIELGPGTMLTQLLATLDTDGVVSPVAALPAAPGEIDPVRGLLQAVADVWCAGVAVRWDSPGLQRGGRRTPLPTYPFERTRHWLDPVSPEAVPEQQPPPLELEPEPAAVETDAVPPADDDTQVVAVLTTIWRDLLGVQEIAAEDTFFSLGGQSLAAVRLIAAVKQRFGVTVPLAAVLRDPTIAGMTAAVQSKRRETGALMDSR</sequence>
<dbReference type="PROSITE" id="PS00606">
    <property type="entry name" value="KS3_1"/>
    <property type="match status" value="1"/>
</dbReference>
<dbReference type="SUPFAM" id="SSF55048">
    <property type="entry name" value="Probable ACP-binding domain of malonyl-CoA ACP transacylase"/>
    <property type="match status" value="1"/>
</dbReference>
<keyword evidence="6" id="KW-0012">Acyltransferase</keyword>
<dbReference type="InterPro" id="IPR001227">
    <property type="entry name" value="Ac_transferase_dom_sf"/>
</dbReference>
<comment type="caution">
    <text evidence="6">The sequence shown here is derived from an EMBL/GenBank/DDBJ whole genome shotgun (WGS) entry which is preliminary data.</text>
</comment>
<dbReference type="SUPFAM" id="SSF53901">
    <property type="entry name" value="Thiolase-like"/>
    <property type="match status" value="1"/>
</dbReference>
<dbReference type="Gene3D" id="3.40.47.10">
    <property type="match status" value="1"/>
</dbReference>
<dbReference type="GO" id="GO:0005886">
    <property type="term" value="C:plasma membrane"/>
    <property type="evidence" value="ECO:0007669"/>
    <property type="project" value="TreeGrafter"/>
</dbReference>
<dbReference type="InterPro" id="IPR009081">
    <property type="entry name" value="PP-bd_ACP"/>
</dbReference>
<dbReference type="GO" id="GO:0071770">
    <property type="term" value="P:DIM/DIP cell wall layer assembly"/>
    <property type="evidence" value="ECO:0007669"/>
    <property type="project" value="TreeGrafter"/>
</dbReference>
<organism evidence="6 7">
    <name type="scientific">Actinoplanes aureus</name>
    <dbReference type="NCBI Taxonomy" id="2792083"/>
    <lineage>
        <taxon>Bacteria</taxon>
        <taxon>Bacillati</taxon>
        <taxon>Actinomycetota</taxon>
        <taxon>Actinomycetes</taxon>
        <taxon>Micromonosporales</taxon>
        <taxon>Micromonosporaceae</taxon>
        <taxon>Actinoplanes</taxon>
    </lineage>
</organism>
<dbReference type="Pfam" id="PF00698">
    <property type="entry name" value="Acyl_transf_1"/>
    <property type="match status" value="1"/>
</dbReference>
<dbReference type="PROSITE" id="PS52004">
    <property type="entry name" value="KS3_2"/>
    <property type="match status" value="1"/>
</dbReference>
<dbReference type="InterPro" id="IPR020806">
    <property type="entry name" value="PKS_PP-bd"/>
</dbReference>
<dbReference type="SMART" id="SM00823">
    <property type="entry name" value="PKS_PP"/>
    <property type="match status" value="1"/>
</dbReference>
<dbReference type="InterPro" id="IPR032821">
    <property type="entry name" value="PKS_assoc"/>
</dbReference>
<keyword evidence="2" id="KW-0597">Phosphoprotein</keyword>
<evidence type="ECO:0000259" key="4">
    <source>
        <dbReference type="PROSITE" id="PS50075"/>
    </source>
</evidence>
<dbReference type="Proteomes" id="UP000598146">
    <property type="component" value="Unassembled WGS sequence"/>
</dbReference>
<evidence type="ECO:0000313" key="6">
    <source>
        <dbReference type="EMBL" id="MBG0560228.1"/>
    </source>
</evidence>
<proteinExistence type="predicted"/>
<gene>
    <name evidence="6" type="ORF">I4J89_01950</name>
</gene>
<dbReference type="SUPFAM" id="SSF47336">
    <property type="entry name" value="ACP-like"/>
    <property type="match status" value="1"/>
</dbReference>
<dbReference type="InterPro" id="IPR016036">
    <property type="entry name" value="Malonyl_transacylase_ACP-bd"/>
</dbReference>
<dbReference type="InterPro" id="IPR018201">
    <property type="entry name" value="Ketoacyl_synth_AS"/>
</dbReference>
<protein>
    <submittedName>
        <fullName evidence="6">Acyltransferase domain-containing protein</fullName>
    </submittedName>
</protein>
<dbReference type="AlphaFoldDB" id="A0A931C4D5"/>
<dbReference type="RefSeq" id="WP_196412033.1">
    <property type="nucleotide sequence ID" value="NZ_JADQTO010000001.1"/>
</dbReference>
<dbReference type="GO" id="GO:0006633">
    <property type="term" value="P:fatty acid biosynthetic process"/>
    <property type="evidence" value="ECO:0007669"/>
    <property type="project" value="InterPro"/>
</dbReference>
<name>A0A931C4D5_9ACTN</name>
<dbReference type="Pfam" id="PF00109">
    <property type="entry name" value="ketoacyl-synt"/>
    <property type="match status" value="1"/>
</dbReference>
<evidence type="ECO:0000313" key="7">
    <source>
        <dbReference type="Proteomes" id="UP000598146"/>
    </source>
</evidence>
<dbReference type="GO" id="GO:0031177">
    <property type="term" value="F:phosphopantetheine binding"/>
    <property type="evidence" value="ECO:0007669"/>
    <property type="project" value="InterPro"/>
</dbReference>
<dbReference type="SUPFAM" id="SSF52151">
    <property type="entry name" value="FabD/lysophospholipase-like"/>
    <property type="match status" value="1"/>
</dbReference>
<feature type="domain" description="Ketosynthase family 3 (KS3)" evidence="5">
    <location>
        <begin position="2"/>
        <end position="425"/>
    </location>
</feature>
<keyword evidence="1" id="KW-0596">Phosphopantetheine</keyword>
<evidence type="ECO:0000256" key="2">
    <source>
        <dbReference type="ARBA" id="ARBA00022553"/>
    </source>
</evidence>
<dbReference type="EMBL" id="JADQTO010000001">
    <property type="protein sequence ID" value="MBG0560228.1"/>
    <property type="molecule type" value="Genomic_DNA"/>
</dbReference>
<evidence type="ECO:0000256" key="3">
    <source>
        <dbReference type="ARBA" id="ARBA00022679"/>
    </source>
</evidence>
<dbReference type="PROSITE" id="PS50075">
    <property type="entry name" value="CARRIER"/>
    <property type="match status" value="1"/>
</dbReference>
<dbReference type="InterPro" id="IPR020841">
    <property type="entry name" value="PKS_Beta-ketoAc_synthase_dom"/>
</dbReference>
<dbReference type="InterPro" id="IPR016039">
    <property type="entry name" value="Thiolase-like"/>
</dbReference>
<reference evidence="6" key="1">
    <citation type="submission" date="2020-11" db="EMBL/GenBank/DDBJ databases">
        <title>Isolation and identification of active actinomycetes.</title>
        <authorList>
            <person name="Sun X."/>
        </authorList>
    </citation>
    <scope>NUCLEOTIDE SEQUENCE</scope>
    <source>
        <strain evidence="6">NEAU-A11</strain>
    </source>
</reference>
<dbReference type="PANTHER" id="PTHR43775">
    <property type="entry name" value="FATTY ACID SYNTHASE"/>
    <property type="match status" value="1"/>
</dbReference>
<dbReference type="Pfam" id="PF00550">
    <property type="entry name" value="PP-binding"/>
    <property type="match status" value="1"/>
</dbReference>
<dbReference type="GO" id="GO:0005737">
    <property type="term" value="C:cytoplasm"/>
    <property type="evidence" value="ECO:0007669"/>
    <property type="project" value="TreeGrafter"/>
</dbReference>
<dbReference type="InterPro" id="IPR016035">
    <property type="entry name" value="Acyl_Trfase/lysoPLipase"/>
</dbReference>
<dbReference type="SMART" id="SM00827">
    <property type="entry name" value="PKS_AT"/>
    <property type="match status" value="1"/>
</dbReference>
<dbReference type="InterPro" id="IPR036736">
    <property type="entry name" value="ACP-like_sf"/>
</dbReference>
<dbReference type="InterPro" id="IPR014030">
    <property type="entry name" value="Ketoacyl_synth_N"/>
</dbReference>
<dbReference type="Gene3D" id="1.10.1200.10">
    <property type="entry name" value="ACP-like"/>
    <property type="match status" value="1"/>
</dbReference>
<dbReference type="CDD" id="cd00833">
    <property type="entry name" value="PKS"/>
    <property type="match status" value="1"/>
</dbReference>
<dbReference type="Pfam" id="PF02801">
    <property type="entry name" value="Ketoacyl-synt_C"/>
    <property type="match status" value="1"/>
</dbReference>
<dbReference type="InterPro" id="IPR014043">
    <property type="entry name" value="Acyl_transferase_dom"/>
</dbReference>
<dbReference type="InterPro" id="IPR050091">
    <property type="entry name" value="PKS_NRPS_Biosynth_Enz"/>
</dbReference>
<feature type="domain" description="Carrier" evidence="4">
    <location>
        <begin position="902"/>
        <end position="977"/>
    </location>
</feature>